<evidence type="ECO:0000313" key="3">
    <source>
        <dbReference type="Proteomes" id="UP001530293"/>
    </source>
</evidence>
<evidence type="ECO:0000256" key="1">
    <source>
        <dbReference type="SAM" id="MobiDB-lite"/>
    </source>
</evidence>
<dbReference type="Proteomes" id="UP001530293">
    <property type="component" value="Unassembled WGS sequence"/>
</dbReference>
<proteinExistence type="predicted"/>
<organism evidence="2 3">
    <name type="scientific">Discostella pseudostelligera</name>
    <dbReference type="NCBI Taxonomy" id="259834"/>
    <lineage>
        <taxon>Eukaryota</taxon>
        <taxon>Sar</taxon>
        <taxon>Stramenopiles</taxon>
        <taxon>Ochrophyta</taxon>
        <taxon>Bacillariophyta</taxon>
        <taxon>Coscinodiscophyceae</taxon>
        <taxon>Thalassiosirophycidae</taxon>
        <taxon>Stephanodiscales</taxon>
        <taxon>Stephanodiscaceae</taxon>
        <taxon>Discostella</taxon>
    </lineage>
</organism>
<comment type="caution">
    <text evidence="2">The sequence shown here is derived from an EMBL/GenBank/DDBJ whole genome shotgun (WGS) entry which is preliminary data.</text>
</comment>
<protein>
    <submittedName>
        <fullName evidence="2">Uncharacterized protein</fullName>
    </submittedName>
</protein>
<gene>
    <name evidence="2" type="ORF">ACHAWU_001829</name>
</gene>
<feature type="region of interest" description="Disordered" evidence="1">
    <location>
        <begin position="212"/>
        <end position="266"/>
    </location>
</feature>
<reference evidence="2 3" key="1">
    <citation type="submission" date="2024-10" db="EMBL/GenBank/DDBJ databases">
        <title>Updated reference genomes for cyclostephanoid diatoms.</title>
        <authorList>
            <person name="Roberts W.R."/>
            <person name="Alverson A.J."/>
        </authorList>
    </citation>
    <scope>NUCLEOTIDE SEQUENCE [LARGE SCALE GENOMIC DNA]</scope>
    <source>
        <strain evidence="2 3">AJA232-27</strain>
    </source>
</reference>
<name>A0ABD3M903_9STRA</name>
<keyword evidence="3" id="KW-1185">Reference proteome</keyword>
<evidence type="ECO:0000313" key="2">
    <source>
        <dbReference type="EMBL" id="KAL3760494.1"/>
    </source>
</evidence>
<feature type="compositionally biased region" description="Polar residues" evidence="1">
    <location>
        <begin position="245"/>
        <end position="255"/>
    </location>
</feature>
<dbReference type="AlphaFoldDB" id="A0ABD3M903"/>
<sequence>MSSKLACTKMRISKKFKGQNTGKEVFECKRLSFSDLEINYYKQRHSDLEKKFIRSVLKTEINGSVKAMSGTSSPPNAPSTINSGYNISKIGVPMPALNVLGHGQLKRENHHLMMHSGSAPSPTDQHIRRASAHINVPVITRSPSKIGVQFPNSAHQDPTFLSPSFTNQFQSMSTSSTTKPPVLGCPTHTMNPAFQTHSNPHQTSRWMQSQEEYYDITESSKKRRLNEDSGGGRQFKLIPAVPVSQDGTSASGSSQSDDRENIASPNEASSYFVGIVSSGRGIVKSESNCSDNDIPDLLVGFDNHVASMKKTTTAEARTAAAVEHRPIPEDSHFFAGAGCGESPYITSKSFDELHKYLGKGLSSEKMPHLDLNEHHHRPAEWPVGVYCVPKQNGGFQPSAGGDFHPYAHNMAPSLAYAQPGLNVPSQYLYRPSSTSNCSDLTCSD</sequence>
<dbReference type="EMBL" id="JALLBG020000182">
    <property type="protein sequence ID" value="KAL3760494.1"/>
    <property type="molecule type" value="Genomic_DNA"/>
</dbReference>
<accession>A0ABD3M903</accession>